<evidence type="ECO:0008006" key="5">
    <source>
        <dbReference type="Google" id="ProtNLM"/>
    </source>
</evidence>
<keyword evidence="1" id="KW-0472">Membrane</keyword>
<dbReference type="Proteomes" id="UP000034034">
    <property type="component" value="Chromosome"/>
</dbReference>
<feature type="chain" id="PRO_5002515466" description="Integral membrane protein" evidence="2">
    <location>
        <begin position="24"/>
        <end position="252"/>
    </location>
</feature>
<name>A0A0F7FVS7_9ACTN</name>
<keyword evidence="4" id="KW-1185">Reference proteome</keyword>
<evidence type="ECO:0000256" key="2">
    <source>
        <dbReference type="SAM" id="SignalP"/>
    </source>
</evidence>
<gene>
    <name evidence="3" type="ORF">SXIM_26040</name>
</gene>
<dbReference type="EMBL" id="CP009922">
    <property type="protein sequence ID" value="AKG43988.1"/>
    <property type="molecule type" value="Genomic_DNA"/>
</dbReference>
<evidence type="ECO:0000256" key="1">
    <source>
        <dbReference type="SAM" id="Phobius"/>
    </source>
</evidence>
<feature type="signal peptide" evidence="2">
    <location>
        <begin position="1"/>
        <end position="23"/>
    </location>
</feature>
<dbReference type="KEGG" id="sxi:SXIM_26040"/>
<dbReference type="STRING" id="408015.SXIM_26040"/>
<sequence>MRAGADLRLLRAAVFAAACTALAAAGHLSAGGPPLPAWTLVTAWAALCALSLPLAGRERRSVAALAGALAAGQFALHHLFSLGQFGLPTHHGGDGGGEGPLALAGRLLCNGYAVPLTEERAAQIVRDAGLDPTAGAAQSAEATAHAAGAAPSGSLMLLGHLLAALATGWLLRRGEAALWQLVRLATRVAAAHLPWPLAVRLTHLLYGAARPVPYGPAVPRADRYPAAAKPPTLLLAHSMHRRGPPPGLTLAA</sequence>
<dbReference type="AlphaFoldDB" id="A0A0F7FVS7"/>
<organism evidence="3 4">
    <name type="scientific">Streptomyces xiamenensis</name>
    <dbReference type="NCBI Taxonomy" id="408015"/>
    <lineage>
        <taxon>Bacteria</taxon>
        <taxon>Bacillati</taxon>
        <taxon>Actinomycetota</taxon>
        <taxon>Actinomycetes</taxon>
        <taxon>Kitasatosporales</taxon>
        <taxon>Streptomycetaceae</taxon>
        <taxon>Streptomyces</taxon>
    </lineage>
</organism>
<feature type="transmembrane region" description="Helical" evidence="1">
    <location>
        <begin position="62"/>
        <end position="80"/>
    </location>
</feature>
<evidence type="ECO:0000313" key="4">
    <source>
        <dbReference type="Proteomes" id="UP000034034"/>
    </source>
</evidence>
<keyword evidence="2" id="KW-0732">Signal</keyword>
<accession>A0A0F7FVS7</accession>
<protein>
    <recommendedName>
        <fullName evidence="5">Integral membrane protein</fullName>
    </recommendedName>
</protein>
<feature type="transmembrane region" description="Helical" evidence="1">
    <location>
        <begin position="35"/>
        <end position="55"/>
    </location>
</feature>
<dbReference type="RefSeq" id="WP_046724042.1">
    <property type="nucleotide sequence ID" value="NZ_CP009922.3"/>
</dbReference>
<dbReference type="HOGENOM" id="CLU_075566_1_0_11"/>
<dbReference type="PATRIC" id="fig|408015.6.peg.2644"/>
<proteinExistence type="predicted"/>
<reference evidence="3" key="1">
    <citation type="submission" date="2019-08" db="EMBL/GenBank/DDBJ databases">
        <title>Complete genome sequence of a mangrove-derived Streptomyces xiamenensis.</title>
        <authorList>
            <person name="Xu J."/>
        </authorList>
    </citation>
    <scope>NUCLEOTIDE SEQUENCE</scope>
    <source>
        <strain evidence="3">318</strain>
    </source>
</reference>
<evidence type="ECO:0000313" key="3">
    <source>
        <dbReference type="EMBL" id="AKG43988.1"/>
    </source>
</evidence>
<keyword evidence="1" id="KW-1133">Transmembrane helix</keyword>
<keyword evidence="1" id="KW-0812">Transmembrane</keyword>